<dbReference type="Proteomes" id="UP001552299">
    <property type="component" value="Unassembled WGS sequence"/>
</dbReference>
<organism evidence="1 2">
    <name type="scientific">Dendrobium thyrsiflorum</name>
    <name type="common">Pinecone-like raceme dendrobium</name>
    <name type="synonym">Orchid</name>
    <dbReference type="NCBI Taxonomy" id="117978"/>
    <lineage>
        <taxon>Eukaryota</taxon>
        <taxon>Viridiplantae</taxon>
        <taxon>Streptophyta</taxon>
        <taxon>Embryophyta</taxon>
        <taxon>Tracheophyta</taxon>
        <taxon>Spermatophyta</taxon>
        <taxon>Magnoliopsida</taxon>
        <taxon>Liliopsida</taxon>
        <taxon>Asparagales</taxon>
        <taxon>Orchidaceae</taxon>
        <taxon>Epidendroideae</taxon>
        <taxon>Malaxideae</taxon>
        <taxon>Dendrobiinae</taxon>
        <taxon>Dendrobium</taxon>
    </lineage>
</organism>
<protein>
    <submittedName>
        <fullName evidence="1">Uncharacterized protein</fullName>
    </submittedName>
</protein>
<dbReference type="EMBL" id="JANQDX010000009">
    <property type="protein sequence ID" value="KAL0918862.1"/>
    <property type="molecule type" value="Genomic_DNA"/>
</dbReference>
<keyword evidence="2" id="KW-1185">Reference proteome</keyword>
<sequence>MGFIYNGMDKAKELIAHNLGGEEASYREIWDIIDARWEVQLHRHLHAAANYLNPQFQYSERKSSNPKVKLGLYHCMERLIPDQSVRELVDLELVLFQNREEFFGLQAARSTIVKRSPIEWWIQLVIPPLSYRVLQLEFWASLVLLLGVSKIGAHIVKCKRREEIAFQHSE</sequence>
<evidence type="ECO:0000313" key="1">
    <source>
        <dbReference type="EMBL" id="KAL0918862.1"/>
    </source>
</evidence>
<reference evidence="1 2" key="1">
    <citation type="journal article" date="2024" name="Plant Biotechnol. J.">
        <title>Dendrobium thyrsiflorum genome and its molecular insights into genes involved in important horticultural traits.</title>
        <authorList>
            <person name="Chen B."/>
            <person name="Wang J.Y."/>
            <person name="Zheng P.J."/>
            <person name="Li K.L."/>
            <person name="Liang Y.M."/>
            <person name="Chen X.F."/>
            <person name="Zhang C."/>
            <person name="Zhao X."/>
            <person name="He X."/>
            <person name="Zhang G.Q."/>
            <person name="Liu Z.J."/>
            <person name="Xu Q."/>
        </authorList>
    </citation>
    <scope>NUCLEOTIDE SEQUENCE [LARGE SCALE GENOMIC DNA]</scope>
    <source>
        <strain evidence="1">GZMU011</strain>
    </source>
</reference>
<name>A0ABD0V8J5_DENTH</name>
<evidence type="ECO:0000313" key="2">
    <source>
        <dbReference type="Proteomes" id="UP001552299"/>
    </source>
</evidence>
<comment type="caution">
    <text evidence="1">The sequence shown here is derived from an EMBL/GenBank/DDBJ whole genome shotgun (WGS) entry which is preliminary data.</text>
</comment>
<dbReference type="AlphaFoldDB" id="A0ABD0V8J5"/>
<proteinExistence type="predicted"/>
<gene>
    <name evidence="1" type="ORF">M5K25_010906</name>
</gene>
<accession>A0ABD0V8J5</accession>